<feature type="domain" description="ABC transporter" evidence="9">
    <location>
        <begin position="327"/>
        <end position="562"/>
    </location>
</feature>
<evidence type="ECO:0000256" key="2">
    <source>
        <dbReference type="ARBA" id="ARBA00005417"/>
    </source>
</evidence>
<evidence type="ECO:0000313" key="12">
    <source>
        <dbReference type="Proteomes" id="UP000601789"/>
    </source>
</evidence>
<evidence type="ECO:0000256" key="7">
    <source>
        <dbReference type="ARBA" id="ARBA00023136"/>
    </source>
</evidence>
<dbReference type="PANTHER" id="PTHR24221:SF248">
    <property type="entry name" value="ABC TRANSPORTER TRANSMEMBRANE REGION"/>
    <property type="match status" value="1"/>
</dbReference>
<dbReference type="InterPro" id="IPR039421">
    <property type="entry name" value="Type_1_exporter"/>
</dbReference>
<name>A0ABS0SBM5_9HYPH</name>
<accession>A0ABS0SBM5</accession>
<dbReference type="InterPro" id="IPR003439">
    <property type="entry name" value="ABC_transporter-like_ATP-bd"/>
</dbReference>
<evidence type="ECO:0000256" key="6">
    <source>
        <dbReference type="ARBA" id="ARBA00022989"/>
    </source>
</evidence>
<keyword evidence="4" id="KW-0547">Nucleotide-binding</keyword>
<organism evidence="11 12">
    <name type="scientific">Aquamicrobium zhengzhouense</name>
    <dbReference type="NCBI Taxonomy" id="2781738"/>
    <lineage>
        <taxon>Bacteria</taxon>
        <taxon>Pseudomonadati</taxon>
        <taxon>Pseudomonadota</taxon>
        <taxon>Alphaproteobacteria</taxon>
        <taxon>Hyphomicrobiales</taxon>
        <taxon>Phyllobacteriaceae</taxon>
        <taxon>Aquamicrobium</taxon>
    </lineage>
</organism>
<comment type="similarity">
    <text evidence="2">Belongs to the ABC transporter superfamily.</text>
</comment>
<keyword evidence="3 8" id="KW-0812">Transmembrane</keyword>
<comment type="caution">
    <text evidence="11">The sequence shown here is derived from an EMBL/GenBank/DDBJ whole genome shotgun (WGS) entry which is preliminary data.</text>
</comment>
<feature type="transmembrane region" description="Helical" evidence="8">
    <location>
        <begin position="53"/>
        <end position="72"/>
    </location>
</feature>
<comment type="subcellular location">
    <subcellularLocation>
        <location evidence="1">Cell membrane</location>
        <topology evidence="1">Multi-pass membrane protein</topology>
    </subcellularLocation>
</comment>
<dbReference type="InterPro" id="IPR047957">
    <property type="entry name" value="ABC_AprD-like_6TM"/>
</dbReference>
<evidence type="ECO:0000313" key="11">
    <source>
        <dbReference type="EMBL" id="MBI1620688.1"/>
    </source>
</evidence>
<dbReference type="Gene3D" id="3.40.50.300">
    <property type="entry name" value="P-loop containing nucleotide triphosphate hydrolases"/>
    <property type="match status" value="1"/>
</dbReference>
<dbReference type="PROSITE" id="PS50893">
    <property type="entry name" value="ABC_TRANSPORTER_2"/>
    <property type="match status" value="1"/>
</dbReference>
<evidence type="ECO:0000256" key="4">
    <source>
        <dbReference type="ARBA" id="ARBA00022741"/>
    </source>
</evidence>
<keyword evidence="7 8" id="KW-0472">Membrane</keyword>
<evidence type="ECO:0000256" key="3">
    <source>
        <dbReference type="ARBA" id="ARBA00022692"/>
    </source>
</evidence>
<keyword evidence="12" id="KW-1185">Reference proteome</keyword>
<evidence type="ECO:0000256" key="1">
    <source>
        <dbReference type="ARBA" id="ARBA00004651"/>
    </source>
</evidence>
<proteinExistence type="inferred from homology"/>
<dbReference type="SUPFAM" id="SSF90123">
    <property type="entry name" value="ABC transporter transmembrane region"/>
    <property type="match status" value="1"/>
</dbReference>
<dbReference type="RefSeq" id="WP_198476094.1">
    <property type="nucleotide sequence ID" value="NZ_JADGMQ010000004.1"/>
</dbReference>
<evidence type="ECO:0000256" key="5">
    <source>
        <dbReference type="ARBA" id="ARBA00022840"/>
    </source>
</evidence>
<evidence type="ECO:0000259" key="9">
    <source>
        <dbReference type="PROSITE" id="PS50893"/>
    </source>
</evidence>
<dbReference type="Pfam" id="PF00005">
    <property type="entry name" value="ABC_tran"/>
    <property type="match status" value="1"/>
</dbReference>
<dbReference type="PANTHER" id="PTHR24221">
    <property type="entry name" value="ATP-BINDING CASSETTE SUB-FAMILY B"/>
    <property type="match status" value="1"/>
</dbReference>
<feature type="domain" description="ABC transmembrane type-1" evidence="10">
    <location>
        <begin position="19"/>
        <end position="296"/>
    </location>
</feature>
<protein>
    <submittedName>
        <fullName evidence="11">Type I secretion system permease/ATPase</fullName>
    </submittedName>
</protein>
<dbReference type="InterPro" id="IPR010128">
    <property type="entry name" value="ATPase_T1SS_PrtD-like"/>
</dbReference>
<evidence type="ECO:0000256" key="8">
    <source>
        <dbReference type="SAM" id="Phobius"/>
    </source>
</evidence>
<dbReference type="SUPFAM" id="SSF52540">
    <property type="entry name" value="P-loop containing nucleoside triphosphate hydrolases"/>
    <property type="match status" value="1"/>
</dbReference>
<dbReference type="InterPro" id="IPR011527">
    <property type="entry name" value="ABC1_TM_dom"/>
</dbReference>
<dbReference type="InterPro" id="IPR017871">
    <property type="entry name" value="ABC_transporter-like_CS"/>
</dbReference>
<keyword evidence="5" id="KW-0067">ATP-binding</keyword>
<feature type="transmembrane region" description="Helical" evidence="8">
    <location>
        <begin position="124"/>
        <end position="146"/>
    </location>
</feature>
<feature type="transmembrane region" description="Helical" evidence="8">
    <location>
        <begin position="152"/>
        <end position="170"/>
    </location>
</feature>
<gene>
    <name evidence="11" type="ORF">IOD40_08440</name>
</gene>
<feature type="transmembrane region" description="Helical" evidence="8">
    <location>
        <begin position="16"/>
        <end position="41"/>
    </location>
</feature>
<dbReference type="CDD" id="cd18586">
    <property type="entry name" value="ABC_6TM_PrtD_like"/>
    <property type="match status" value="1"/>
</dbReference>
<dbReference type="InterPro" id="IPR036640">
    <property type="entry name" value="ABC1_TM_sf"/>
</dbReference>
<sequence>MQKRTPLHEAYDRFRAVVITTFVFSFAINLLLFAAPLYMLQIYDRVLGTRNEYTLVMISLITLFLMMVYGILEYVRSRMLVRAGMQFDEVLSRSLFSRAVRLRISNPNGGAEQILSDGNKVREFLTGSGILAFFDAPWVPIFIIVCFLFHPWLGYLALFGAVVIFALALINEYSTRTQLKAANNAAQGASQFAGTVLQNAEVIRSMGMEKALGERWKERHGEMLDAQADASDKAGTILTFQKFFRMVIQSAILGLGAYLALHQEISPGIMIAASIMMGRALQPVEQGVAQWKQFVTARQAHDRLKRLFEMIPGDEERTELPVPIGHLQVENLTSVLPGTRTPFLKNINFVLEPGKTLSVIGPSGSGKSSLIRHLVGVWPAVNGTVRIDGAEIAHWDAEQIGRYVGYLPQEVRLFAGTIAENISRFQSGESEDVVKAAMMAGVHDMVLRLPGGYETQVGDNGAQLSGGQRQRIGLARAIYSMPKLVILDEPNSNLDSEGETALFEAIKAMKAAGITIVLVTHKTNLLAISDQVLIMRDGIMQAFTTPQELFKPTTANVQRVGQQQVQPAAQSA</sequence>
<dbReference type="Pfam" id="PF00664">
    <property type="entry name" value="ABC_membrane"/>
    <property type="match status" value="1"/>
</dbReference>
<dbReference type="NCBIfam" id="TIGR01842">
    <property type="entry name" value="type_I_sec_PrtD"/>
    <property type="match status" value="1"/>
</dbReference>
<dbReference type="CDD" id="cd03246">
    <property type="entry name" value="ABCC_Protease_Secretion"/>
    <property type="match status" value="1"/>
</dbReference>
<reference evidence="11 12" key="1">
    <citation type="submission" date="2020-10" db="EMBL/GenBank/DDBJ databases">
        <title>Aquamicrobium zhengzhouensis sp. nov., a exopolysaccharide producing bacterium isolated from farmland soil.</title>
        <authorList>
            <person name="Wang X."/>
        </authorList>
    </citation>
    <scope>NUCLEOTIDE SEQUENCE [LARGE SCALE GENOMIC DNA]</scope>
    <source>
        <strain evidence="12">cd-1</strain>
    </source>
</reference>
<dbReference type="InterPro" id="IPR003593">
    <property type="entry name" value="AAA+_ATPase"/>
</dbReference>
<dbReference type="EMBL" id="JADGMQ010000004">
    <property type="protein sequence ID" value="MBI1620688.1"/>
    <property type="molecule type" value="Genomic_DNA"/>
</dbReference>
<dbReference type="Gene3D" id="1.20.1560.10">
    <property type="entry name" value="ABC transporter type 1, transmembrane domain"/>
    <property type="match status" value="1"/>
</dbReference>
<keyword evidence="6 8" id="KW-1133">Transmembrane helix</keyword>
<dbReference type="InterPro" id="IPR027417">
    <property type="entry name" value="P-loop_NTPase"/>
</dbReference>
<dbReference type="PROSITE" id="PS50929">
    <property type="entry name" value="ABC_TM1F"/>
    <property type="match status" value="1"/>
</dbReference>
<feature type="transmembrane region" description="Helical" evidence="8">
    <location>
        <begin position="243"/>
        <end position="261"/>
    </location>
</feature>
<dbReference type="PROSITE" id="PS00211">
    <property type="entry name" value="ABC_TRANSPORTER_1"/>
    <property type="match status" value="1"/>
</dbReference>
<dbReference type="SMART" id="SM00382">
    <property type="entry name" value="AAA"/>
    <property type="match status" value="1"/>
</dbReference>
<evidence type="ECO:0000259" key="10">
    <source>
        <dbReference type="PROSITE" id="PS50929"/>
    </source>
</evidence>
<dbReference type="Proteomes" id="UP000601789">
    <property type="component" value="Unassembled WGS sequence"/>
</dbReference>